<keyword evidence="3" id="KW-1185">Reference proteome</keyword>
<feature type="region of interest" description="Disordered" evidence="1">
    <location>
        <begin position="1"/>
        <end position="25"/>
    </location>
</feature>
<dbReference type="EMBL" id="NHTK01000064">
    <property type="protein sequence ID" value="PPR08250.1"/>
    <property type="molecule type" value="Genomic_DNA"/>
</dbReference>
<organism evidence="2 3">
    <name type="scientific">Panaeolus cyanescens</name>
    <dbReference type="NCBI Taxonomy" id="181874"/>
    <lineage>
        <taxon>Eukaryota</taxon>
        <taxon>Fungi</taxon>
        <taxon>Dikarya</taxon>
        <taxon>Basidiomycota</taxon>
        <taxon>Agaricomycotina</taxon>
        <taxon>Agaricomycetes</taxon>
        <taxon>Agaricomycetidae</taxon>
        <taxon>Agaricales</taxon>
        <taxon>Agaricineae</taxon>
        <taxon>Galeropsidaceae</taxon>
        <taxon>Panaeolus</taxon>
    </lineage>
</organism>
<dbReference type="AlphaFoldDB" id="A0A409YZ03"/>
<dbReference type="InParanoid" id="A0A409YZ03"/>
<evidence type="ECO:0000313" key="2">
    <source>
        <dbReference type="EMBL" id="PPR08250.1"/>
    </source>
</evidence>
<dbReference type="OrthoDB" id="3247268at2759"/>
<feature type="compositionally biased region" description="Polar residues" evidence="1">
    <location>
        <begin position="165"/>
        <end position="188"/>
    </location>
</feature>
<reference evidence="2 3" key="1">
    <citation type="journal article" date="2018" name="Evol. Lett.">
        <title>Horizontal gene cluster transfer increased hallucinogenic mushroom diversity.</title>
        <authorList>
            <person name="Reynolds H.T."/>
            <person name="Vijayakumar V."/>
            <person name="Gluck-Thaler E."/>
            <person name="Korotkin H.B."/>
            <person name="Matheny P.B."/>
            <person name="Slot J.C."/>
        </authorList>
    </citation>
    <scope>NUCLEOTIDE SEQUENCE [LARGE SCALE GENOMIC DNA]</scope>
    <source>
        <strain evidence="2 3">2629</strain>
    </source>
</reference>
<sequence>MPDFERSFSSLSTGSQSEDDWDRSLVHDESSDSVVLANIDSFTAVTTPRNSIVFPADETPGRTSHYSSHSKKGSMDTNLIGKGGKRTLSELLKLHSEKGSNGSFTQEEANRIADVLGQWINASSSPYEVEDDFFARTAQDDLSLASKRPIQVAISLAGRPRGRSESANSLHLTSSTSRPHPSSAGRSS</sequence>
<feature type="region of interest" description="Disordered" evidence="1">
    <location>
        <begin position="50"/>
        <end position="82"/>
    </location>
</feature>
<feature type="region of interest" description="Disordered" evidence="1">
    <location>
        <begin position="155"/>
        <end position="188"/>
    </location>
</feature>
<protein>
    <submittedName>
        <fullName evidence="2">Uncharacterized protein</fullName>
    </submittedName>
</protein>
<dbReference type="Proteomes" id="UP000284842">
    <property type="component" value="Unassembled WGS sequence"/>
</dbReference>
<accession>A0A409YZ03</accession>
<name>A0A409YZ03_9AGAR</name>
<feature type="compositionally biased region" description="Polar residues" evidence="1">
    <location>
        <begin position="7"/>
        <end position="16"/>
    </location>
</feature>
<evidence type="ECO:0000256" key="1">
    <source>
        <dbReference type="SAM" id="MobiDB-lite"/>
    </source>
</evidence>
<comment type="caution">
    <text evidence="2">The sequence shown here is derived from an EMBL/GenBank/DDBJ whole genome shotgun (WGS) entry which is preliminary data.</text>
</comment>
<gene>
    <name evidence="2" type="ORF">CVT24_001292</name>
</gene>
<evidence type="ECO:0000313" key="3">
    <source>
        <dbReference type="Proteomes" id="UP000284842"/>
    </source>
</evidence>
<proteinExistence type="predicted"/>